<sequence length="668" mass="71704">MKKITVGILSAILMLFMVLSSSAFAAEENTVTTVAEAAGVRYTTHIENKGWESSWKTNGALSGTVGEALRLEALRVELTGTLPTGANIQTYVHVQDQGDLGPVEMGTVAGTEGKGLRLESIKLVLNNLPGYVLKYNVQVENKGWLKDENDNTNWFVGGEAAGTTGESLRLEAIKIVLIQTSDLTKYNAALAAVKEADYRTESWAAYKLVVDGNVVTMANTQTEINAATAAIVKAQQSLVKKTDLSVYNDALAAVTEKDYTVASWSAYQTVVNANVVAESDTQAKVNEAVVAILGAQKKLVKLTNLADYEAALAAVTEDQVKTGWNEYKAVVDANVVTAADTQVKVNAATTAILAAQKNLTFYSDMTEFNKAIALYLQYGAEADNAPYTKSTWDAYTAECELYGTLENGVWSYDVISKNSDQNMIKTAMYDISGYIMKLVKTADITAFNTAKNIKVTDGPYTTASFAAYSKDSQVKAITEIPIDTLKGYSQSVVDGYTNTLIALQNEILVMGADMTDYNAALAAVKESNYSPASWTAYQTVVAANVVTYENTQEDVAAATAEIVAAQKNLVYTAAYVLQNAKINTANFGVQHVGDSIITRAEHLIADAGFNQYDYTVSFTRIDNTIAVINPTTGVILNIGPGTVTVTFTVTPKDGSEAATTDNVKVVLN</sequence>
<evidence type="ECO:0000313" key="3">
    <source>
        <dbReference type="Proteomes" id="UP000603234"/>
    </source>
</evidence>
<evidence type="ECO:0000313" key="2">
    <source>
        <dbReference type="EMBL" id="MBC3805061.1"/>
    </source>
</evidence>
<dbReference type="SMART" id="SM00728">
    <property type="entry name" value="ChW"/>
    <property type="match status" value="3"/>
</dbReference>
<organism evidence="2 3">
    <name type="scientific">Acetobacterium fimetarium</name>
    <dbReference type="NCBI Taxonomy" id="52691"/>
    <lineage>
        <taxon>Bacteria</taxon>
        <taxon>Bacillati</taxon>
        <taxon>Bacillota</taxon>
        <taxon>Clostridia</taxon>
        <taxon>Eubacteriales</taxon>
        <taxon>Eubacteriaceae</taxon>
        <taxon>Acetobacterium</taxon>
    </lineage>
</organism>
<gene>
    <name evidence="2" type="ORF">GH808_11530</name>
</gene>
<keyword evidence="1" id="KW-0732">Signal</keyword>
<feature type="signal peptide" evidence="1">
    <location>
        <begin position="1"/>
        <end position="25"/>
    </location>
</feature>
<accession>A0ABR6WX61</accession>
<evidence type="ECO:0008006" key="4">
    <source>
        <dbReference type="Google" id="ProtNLM"/>
    </source>
</evidence>
<feature type="chain" id="PRO_5047209277" description="BIG2 domain-containing protein" evidence="1">
    <location>
        <begin position="26"/>
        <end position="668"/>
    </location>
</feature>
<dbReference type="Proteomes" id="UP000603234">
    <property type="component" value="Unassembled WGS sequence"/>
</dbReference>
<protein>
    <recommendedName>
        <fullName evidence="4">BIG2 domain-containing protein</fullName>
    </recommendedName>
</protein>
<proteinExistence type="predicted"/>
<dbReference type="InterPro" id="IPR006637">
    <property type="entry name" value="ChW"/>
</dbReference>
<evidence type="ECO:0000256" key="1">
    <source>
        <dbReference type="SAM" id="SignalP"/>
    </source>
</evidence>
<dbReference type="Gene3D" id="1.20.1270.90">
    <property type="entry name" value="AF1782-like"/>
    <property type="match status" value="1"/>
</dbReference>
<dbReference type="Pfam" id="PF07538">
    <property type="entry name" value="ChW"/>
    <property type="match status" value="3"/>
</dbReference>
<dbReference type="RefSeq" id="WP_186842948.1">
    <property type="nucleotide sequence ID" value="NZ_WJBC01000018.1"/>
</dbReference>
<comment type="caution">
    <text evidence="2">The sequence shown here is derived from an EMBL/GenBank/DDBJ whole genome shotgun (WGS) entry which is preliminary data.</text>
</comment>
<dbReference type="EMBL" id="WJBC01000018">
    <property type="protein sequence ID" value="MBC3805061.1"/>
    <property type="molecule type" value="Genomic_DNA"/>
</dbReference>
<reference evidence="2 3" key="1">
    <citation type="journal article" date="2020" name="mSystems">
        <title>Defining Genomic and Predicted Metabolic Features of the Acetobacterium Genus.</title>
        <authorList>
            <person name="Ross D.E."/>
            <person name="Marshall C.W."/>
            <person name="Gulliver D."/>
            <person name="May H.D."/>
            <person name="Norman R.S."/>
        </authorList>
    </citation>
    <scope>NUCLEOTIDE SEQUENCE [LARGE SCALE GENOMIC DNA]</scope>
    <source>
        <strain evidence="2 3">DSM 8238</strain>
    </source>
</reference>
<name>A0ABR6WX61_9FIRM</name>
<keyword evidence="3" id="KW-1185">Reference proteome</keyword>